<dbReference type="eggNOG" id="COG2885">
    <property type="taxonomic scope" value="Bacteria"/>
</dbReference>
<feature type="domain" description="OmpA-like" evidence="6">
    <location>
        <begin position="512"/>
        <end position="634"/>
    </location>
</feature>
<dbReference type="InterPro" id="IPR006664">
    <property type="entry name" value="OMP_bac"/>
</dbReference>
<evidence type="ECO:0000256" key="2">
    <source>
        <dbReference type="ARBA" id="ARBA00023136"/>
    </source>
</evidence>
<dbReference type="RefSeq" id="WP_020211900.1">
    <property type="nucleotide sequence ID" value="NZ_JRLX01000011.1"/>
</dbReference>
<proteinExistence type="predicted"/>
<dbReference type="PANTHER" id="PTHR30329">
    <property type="entry name" value="STATOR ELEMENT OF FLAGELLAR MOTOR COMPLEX"/>
    <property type="match status" value="1"/>
</dbReference>
<dbReference type="InterPro" id="IPR050330">
    <property type="entry name" value="Bact_OuterMem_StrucFunc"/>
</dbReference>
<dbReference type="InterPro" id="IPR011659">
    <property type="entry name" value="WD40"/>
</dbReference>
<keyword evidence="8" id="KW-1185">Reference proteome</keyword>
<keyword evidence="2 4" id="KW-0472">Membrane</keyword>
<evidence type="ECO:0000256" key="1">
    <source>
        <dbReference type="ARBA" id="ARBA00004442"/>
    </source>
</evidence>
<dbReference type="Proteomes" id="UP000030152">
    <property type="component" value="Unassembled WGS sequence"/>
</dbReference>
<dbReference type="Gene3D" id="2.120.10.30">
    <property type="entry name" value="TolB, C-terminal domain"/>
    <property type="match status" value="1"/>
</dbReference>
<keyword evidence="5" id="KW-0732">Signal</keyword>
<dbReference type="Gene3D" id="2.60.40.1120">
    <property type="entry name" value="Carboxypeptidase-like, regulatory domain"/>
    <property type="match status" value="1"/>
</dbReference>
<dbReference type="GO" id="GO:0009279">
    <property type="term" value="C:cell outer membrane"/>
    <property type="evidence" value="ECO:0007669"/>
    <property type="project" value="UniProtKB-SubCell"/>
</dbReference>
<gene>
    <name evidence="7" type="ORF">Q765_12055</name>
</gene>
<dbReference type="SUPFAM" id="SSF48452">
    <property type="entry name" value="TPR-like"/>
    <property type="match status" value="1"/>
</dbReference>
<dbReference type="SUPFAM" id="SSF49464">
    <property type="entry name" value="Carboxypeptidase regulatory domain-like"/>
    <property type="match status" value="1"/>
</dbReference>
<dbReference type="CDD" id="cd07185">
    <property type="entry name" value="OmpA_C-like"/>
    <property type="match status" value="1"/>
</dbReference>
<dbReference type="PROSITE" id="PS51123">
    <property type="entry name" value="OMPA_2"/>
    <property type="match status" value="1"/>
</dbReference>
<sequence>MTKKLLLILLLLCVLPAFAQQKLHKADKLFAEFAYTEAAKLYEEYLADAKNPKQETIVNTADSYYNTGKMASAVRWYDKLYELQKDAMDETHFGRYILSLRGEERYEKADQLLWEYLDKKGSKKFKQKLITQKQHLDSLNKNLPVYKVENLAVNTNKADFGTSFYGDKIVYASGKDSIKGHGRVYSWNEQPFLTLYVSDRDTTTGAFINEQKFLPKAQTNYHNAAPAFSPDLKTAYYSANNVTKSDRLENGANGTNNIELIKGQVQNGELTLPESVPFNNKNYSVGQPAVSADGKWLYFVSDMPGGLGETDIYIAEIFSDGKLGKPKNLGPTINTTGREMFPFINDEVLYFSSDGHYGLGGLDVFTSKKTGDTQFAEPQNIGKPINSNLDDFAYIVSKDGAFGYLSSNRAGGKGDDDIYYVTRANNAPCGQLVTGRVINKKTGQPIEGVAVKAQVNGSGYTDTSKADGTYIITIPCGTEAVVEGKKPDYTTGKPNGKGEIELSKYDDLIVKDGDVEKVAINPIYFDFDKYYIRPQAAAELDKVVYVMQNFPDIVIKIESHTDSRGNDEYNMQLSDDRAKSTYSYIMAKGIAPERIESVKGYGESRLINKCANGVECSEEDHQLNRRSDFIIVKK</sequence>
<evidence type="ECO:0000313" key="8">
    <source>
        <dbReference type="Proteomes" id="UP000030152"/>
    </source>
</evidence>
<evidence type="ECO:0000256" key="4">
    <source>
        <dbReference type="PROSITE-ProRule" id="PRU00473"/>
    </source>
</evidence>
<dbReference type="Pfam" id="PF07676">
    <property type="entry name" value="PD40"/>
    <property type="match status" value="1"/>
</dbReference>
<comment type="subcellular location">
    <subcellularLocation>
        <location evidence="1">Cell outer membrane</location>
    </subcellularLocation>
</comment>
<feature type="signal peptide" evidence="5">
    <location>
        <begin position="1"/>
        <end position="19"/>
    </location>
</feature>
<protein>
    <recommendedName>
        <fullName evidence="6">OmpA-like domain-containing protein</fullName>
    </recommendedName>
</protein>
<organism evidence="7 8">
    <name type="scientific">Flavobacterium rivuli WB 3.3-2 = DSM 21788</name>
    <dbReference type="NCBI Taxonomy" id="1121895"/>
    <lineage>
        <taxon>Bacteria</taxon>
        <taxon>Pseudomonadati</taxon>
        <taxon>Bacteroidota</taxon>
        <taxon>Flavobacteriia</taxon>
        <taxon>Flavobacteriales</taxon>
        <taxon>Flavobacteriaceae</taxon>
        <taxon>Flavobacterium</taxon>
    </lineage>
</organism>
<keyword evidence="3" id="KW-0998">Cell outer membrane</keyword>
<accession>A0A0A2M4C7</accession>
<dbReference type="InterPro" id="IPR036737">
    <property type="entry name" value="OmpA-like_sf"/>
</dbReference>
<reference evidence="7 8" key="1">
    <citation type="submission" date="2013-09" db="EMBL/GenBank/DDBJ databases">
        <authorList>
            <person name="Zeng Z."/>
            <person name="Chen C."/>
        </authorList>
    </citation>
    <scope>NUCLEOTIDE SEQUENCE [LARGE SCALE GENOMIC DNA]</scope>
    <source>
        <strain evidence="7 8">WB 3.3-2</strain>
    </source>
</reference>
<dbReference type="OrthoDB" id="9809364at2"/>
<feature type="chain" id="PRO_5001990877" description="OmpA-like domain-containing protein" evidence="5">
    <location>
        <begin position="20"/>
        <end position="634"/>
    </location>
</feature>
<dbReference type="InterPro" id="IPR011042">
    <property type="entry name" value="6-blade_b-propeller_TolB-like"/>
</dbReference>
<evidence type="ECO:0000259" key="6">
    <source>
        <dbReference type="PROSITE" id="PS51123"/>
    </source>
</evidence>
<dbReference type="AlphaFoldDB" id="A0A0A2M4C7"/>
<dbReference type="EMBL" id="JRLX01000011">
    <property type="protein sequence ID" value="KGO86303.1"/>
    <property type="molecule type" value="Genomic_DNA"/>
</dbReference>
<evidence type="ECO:0000256" key="3">
    <source>
        <dbReference type="ARBA" id="ARBA00023237"/>
    </source>
</evidence>
<dbReference type="InterPro" id="IPR008969">
    <property type="entry name" value="CarboxyPept-like_regulatory"/>
</dbReference>
<dbReference type="SUPFAM" id="SSF103088">
    <property type="entry name" value="OmpA-like"/>
    <property type="match status" value="1"/>
</dbReference>
<name>A0A0A2M4C7_9FLAO</name>
<dbReference type="SUPFAM" id="SSF82171">
    <property type="entry name" value="DPP6 N-terminal domain-like"/>
    <property type="match status" value="1"/>
</dbReference>
<comment type="caution">
    <text evidence="7">The sequence shown here is derived from an EMBL/GenBank/DDBJ whole genome shotgun (WGS) entry which is preliminary data.</text>
</comment>
<evidence type="ECO:0000313" key="7">
    <source>
        <dbReference type="EMBL" id="KGO86303.1"/>
    </source>
</evidence>
<dbReference type="InterPro" id="IPR006665">
    <property type="entry name" value="OmpA-like"/>
</dbReference>
<evidence type="ECO:0000256" key="5">
    <source>
        <dbReference type="SAM" id="SignalP"/>
    </source>
</evidence>
<dbReference type="PANTHER" id="PTHR30329:SF21">
    <property type="entry name" value="LIPOPROTEIN YIAD-RELATED"/>
    <property type="match status" value="1"/>
</dbReference>
<dbReference type="Gene3D" id="3.30.1330.60">
    <property type="entry name" value="OmpA-like domain"/>
    <property type="match status" value="1"/>
</dbReference>
<dbReference type="Pfam" id="PF00691">
    <property type="entry name" value="OmpA"/>
    <property type="match status" value="1"/>
</dbReference>
<dbReference type="PRINTS" id="PR01021">
    <property type="entry name" value="OMPADOMAIN"/>
</dbReference>
<dbReference type="STRING" id="1121895.GCA_000378485_00771"/>
<dbReference type="InterPro" id="IPR011990">
    <property type="entry name" value="TPR-like_helical_dom_sf"/>
</dbReference>